<keyword evidence="5" id="KW-0503">Monooxygenase</keyword>
<keyword evidence="9" id="KW-1185">Reference proteome</keyword>
<organism evidence="8 9">
    <name type="scientific">Parascedosporium putredinis</name>
    <dbReference type="NCBI Taxonomy" id="1442378"/>
    <lineage>
        <taxon>Eukaryota</taxon>
        <taxon>Fungi</taxon>
        <taxon>Dikarya</taxon>
        <taxon>Ascomycota</taxon>
        <taxon>Pezizomycotina</taxon>
        <taxon>Sordariomycetes</taxon>
        <taxon>Hypocreomycetidae</taxon>
        <taxon>Microascales</taxon>
        <taxon>Microascaceae</taxon>
        <taxon>Parascedosporium</taxon>
    </lineage>
</organism>
<dbReference type="InterPro" id="IPR050493">
    <property type="entry name" value="FAD-dep_Monooxygenase_BioMet"/>
</dbReference>
<dbReference type="Pfam" id="PF01494">
    <property type="entry name" value="FAD_binding_3"/>
    <property type="match status" value="1"/>
</dbReference>
<evidence type="ECO:0000313" key="8">
    <source>
        <dbReference type="EMBL" id="CAI4215790.1"/>
    </source>
</evidence>
<dbReference type="GO" id="GO:0004497">
    <property type="term" value="F:monooxygenase activity"/>
    <property type="evidence" value="ECO:0007669"/>
    <property type="project" value="UniProtKB-KW"/>
</dbReference>
<evidence type="ECO:0000259" key="7">
    <source>
        <dbReference type="Pfam" id="PF01494"/>
    </source>
</evidence>
<dbReference type="GO" id="GO:0071949">
    <property type="term" value="F:FAD binding"/>
    <property type="evidence" value="ECO:0007669"/>
    <property type="project" value="InterPro"/>
</dbReference>
<evidence type="ECO:0008006" key="10">
    <source>
        <dbReference type="Google" id="ProtNLM"/>
    </source>
</evidence>
<dbReference type="InterPro" id="IPR003953">
    <property type="entry name" value="FAD-dep_OxRdtase_2_FAD-bd"/>
</dbReference>
<evidence type="ECO:0000256" key="1">
    <source>
        <dbReference type="ARBA" id="ARBA00007992"/>
    </source>
</evidence>
<evidence type="ECO:0000256" key="5">
    <source>
        <dbReference type="ARBA" id="ARBA00023033"/>
    </source>
</evidence>
<evidence type="ECO:0000256" key="3">
    <source>
        <dbReference type="ARBA" id="ARBA00022827"/>
    </source>
</evidence>
<keyword evidence="3" id="KW-0274">FAD</keyword>
<evidence type="ECO:0000256" key="4">
    <source>
        <dbReference type="ARBA" id="ARBA00023002"/>
    </source>
</evidence>
<feature type="domain" description="FAD-binding" evidence="7">
    <location>
        <begin position="175"/>
        <end position="381"/>
    </location>
</feature>
<protein>
    <recommendedName>
        <fullName evidence="10">FAD-binding domain-containing protein</fullName>
    </recommendedName>
</protein>
<evidence type="ECO:0000256" key="2">
    <source>
        <dbReference type="ARBA" id="ARBA00022630"/>
    </source>
</evidence>
<dbReference type="EMBL" id="CALLCH030000013">
    <property type="protein sequence ID" value="CAI4215790.1"/>
    <property type="molecule type" value="Genomic_DNA"/>
</dbReference>
<reference evidence="8" key="1">
    <citation type="submission" date="2022-11" db="EMBL/GenBank/DDBJ databases">
        <authorList>
            <person name="Scott C."/>
            <person name="Bruce N."/>
        </authorList>
    </citation>
    <scope>NUCLEOTIDE SEQUENCE</scope>
</reference>
<name>A0A9P1H4H5_9PEZI</name>
<dbReference type="Gene3D" id="3.50.50.60">
    <property type="entry name" value="FAD/NAD(P)-binding domain"/>
    <property type="match status" value="1"/>
</dbReference>
<evidence type="ECO:0000313" key="9">
    <source>
        <dbReference type="Proteomes" id="UP000838763"/>
    </source>
</evidence>
<dbReference type="PRINTS" id="PR00420">
    <property type="entry name" value="RNGMNOXGNASE"/>
</dbReference>
<proteinExistence type="inferred from homology"/>
<dbReference type="InterPro" id="IPR036188">
    <property type="entry name" value="FAD/NAD-bd_sf"/>
</dbReference>
<gene>
    <name evidence="8" type="ORF">PPNO1_LOCUS5467</name>
</gene>
<comment type="caution">
    <text evidence="8">The sequence shown here is derived from an EMBL/GenBank/DDBJ whole genome shotgun (WGS) entry which is preliminary data.</text>
</comment>
<evidence type="ECO:0000259" key="6">
    <source>
        <dbReference type="Pfam" id="PF00890"/>
    </source>
</evidence>
<keyword evidence="4" id="KW-0560">Oxidoreductase</keyword>
<accession>A0A9P1H4H5</accession>
<dbReference type="PANTHER" id="PTHR13789:SF187">
    <property type="entry name" value="MONOOXYGENASE"/>
    <property type="match status" value="1"/>
</dbReference>
<comment type="similarity">
    <text evidence="1">Belongs to the paxM FAD-dependent monooxygenase family.</text>
</comment>
<dbReference type="PANTHER" id="PTHR13789">
    <property type="entry name" value="MONOOXYGENASE"/>
    <property type="match status" value="1"/>
</dbReference>
<dbReference type="SUPFAM" id="SSF51905">
    <property type="entry name" value="FAD/NAD(P)-binding domain"/>
    <property type="match status" value="1"/>
</dbReference>
<dbReference type="Proteomes" id="UP000838763">
    <property type="component" value="Unassembled WGS sequence"/>
</dbReference>
<dbReference type="SUPFAM" id="SSF54373">
    <property type="entry name" value="FAD-linked reductases, C-terminal domain"/>
    <property type="match status" value="1"/>
</dbReference>
<sequence>MRKLVGLHGRVEDCTEFYSTMENRISVIVVGAGFGGLTTAIECKRQGLSVAIYEAFAELKPLGDVISFGANAGKILRRWKTTAADDDERVSNLFDPHSIKLERNGFNLHRSNGQLVFNQRMPPKDPEAPMFTGHRADFHQIVFQYALDMGIPIHLGQRCQQYFESKHAAGILLESGDKLTADVVIAADGFHSKARDFVLGRHLQPTASGHKCFRSWFTGEEIMEDPETARFCSNGDTFTGWIGRNAHFLFSTLKDGKDCSWAITYKPDPEADPVAACPSLARKERLYDIFKNWDPICNRLISKTPEDKILEWDGEYHDPLPTWVSEEGRIALVGDSAHPMLPTSAQGAAQAMEDGVTIAICLRTAGKANISAALRAYQNIRYEQSPEMSDISRHVESLAGRLLIQNDVASMKRITDEFADTRPAAETAKILRQDEDVGVIGQALSAAESNKVSDQAIGAAKAMAFRVFTEPGIEEIEGSEADESHGGGHECAMAVEAARRAFGVFKTSEDDQELVGTLAVRYLAKVGYEWLNLMLA</sequence>
<dbReference type="AlphaFoldDB" id="A0A9P1H4H5"/>
<dbReference type="Pfam" id="PF00890">
    <property type="entry name" value="FAD_binding_2"/>
    <property type="match status" value="1"/>
</dbReference>
<feature type="domain" description="FAD-dependent oxidoreductase 2 FAD-binding" evidence="6">
    <location>
        <begin position="27"/>
        <end position="55"/>
    </location>
</feature>
<dbReference type="OrthoDB" id="16820at2759"/>
<dbReference type="InterPro" id="IPR002938">
    <property type="entry name" value="FAD-bd"/>
</dbReference>
<keyword evidence="2" id="KW-0285">Flavoprotein</keyword>